<reference evidence="2 3" key="1">
    <citation type="journal article" date="2021" name="ISME Commun">
        <title>Automated analysis of genomic sequences facilitates high-throughput and comprehensive description of bacteria.</title>
        <authorList>
            <person name="Hitch T.C.A."/>
        </authorList>
    </citation>
    <scope>NUCLEOTIDE SEQUENCE [LARGE SCALE GENOMIC DNA]</scope>
    <source>
        <strain evidence="2 3">Sanger_18</strain>
    </source>
</reference>
<name>A0ABT2T3E3_9FIRM</name>
<feature type="compositionally biased region" description="Basic and acidic residues" evidence="1">
    <location>
        <begin position="229"/>
        <end position="242"/>
    </location>
</feature>
<keyword evidence="3" id="KW-1185">Reference proteome</keyword>
<protein>
    <submittedName>
        <fullName evidence="2">Uncharacterized protein</fullName>
    </submittedName>
</protein>
<dbReference type="EMBL" id="JAOQKJ010000007">
    <property type="protein sequence ID" value="MCU6744769.1"/>
    <property type="molecule type" value="Genomic_DNA"/>
</dbReference>
<evidence type="ECO:0000256" key="1">
    <source>
        <dbReference type="SAM" id="MobiDB-lite"/>
    </source>
</evidence>
<sequence length="242" mass="27807">MAVSGIGTAYNILYDYQSRTQGTEQENKQSERFSDALSADGKTVPYGAMAKDGIIEYKGVIFTCDYENNRICLGDVSDKNKCINIALSGGGSLVVNRENLGDLSRAIGMFSPEDVNLILRALARDKQIQKMQHEIDDMENGEEAQQVIREKMQEIYKKVTKGETEEKFQIGGQSYSKKEWEKLLEEFDDAQDEVKEEQEERLEKLLEEEKKKKLLEKQQAAEEEEEDELEKHIEKLFEDRTE</sequence>
<organism evidence="2 3">
    <name type="scientific">Suilimivivens aceti</name>
    <dbReference type="NCBI Taxonomy" id="2981774"/>
    <lineage>
        <taxon>Bacteria</taxon>
        <taxon>Bacillati</taxon>
        <taxon>Bacillota</taxon>
        <taxon>Clostridia</taxon>
        <taxon>Lachnospirales</taxon>
        <taxon>Lachnospiraceae</taxon>
        <taxon>Suilimivivens</taxon>
    </lineage>
</organism>
<evidence type="ECO:0000313" key="2">
    <source>
        <dbReference type="EMBL" id="MCU6744769.1"/>
    </source>
</evidence>
<comment type="caution">
    <text evidence="2">The sequence shown here is derived from an EMBL/GenBank/DDBJ whole genome shotgun (WGS) entry which is preliminary data.</text>
</comment>
<feature type="region of interest" description="Disordered" evidence="1">
    <location>
        <begin position="214"/>
        <end position="242"/>
    </location>
</feature>
<dbReference type="Proteomes" id="UP001652432">
    <property type="component" value="Unassembled WGS sequence"/>
</dbReference>
<proteinExistence type="predicted"/>
<gene>
    <name evidence="2" type="ORF">OCV77_09700</name>
</gene>
<evidence type="ECO:0000313" key="3">
    <source>
        <dbReference type="Proteomes" id="UP001652432"/>
    </source>
</evidence>
<accession>A0ABT2T3E3</accession>
<dbReference type="RefSeq" id="WP_262574874.1">
    <property type="nucleotide sequence ID" value="NZ_JAOQKJ010000007.1"/>
</dbReference>